<gene>
    <name evidence="1" type="ORF">BT63DRAFT_230839</name>
</gene>
<name>A0A6A6UF82_9PEZI</name>
<reference evidence="1" key="1">
    <citation type="journal article" date="2020" name="Stud. Mycol.">
        <title>101 Dothideomycetes genomes: a test case for predicting lifestyles and emergence of pathogens.</title>
        <authorList>
            <person name="Haridas S."/>
            <person name="Albert R."/>
            <person name="Binder M."/>
            <person name="Bloem J."/>
            <person name="Labutti K."/>
            <person name="Salamov A."/>
            <person name="Andreopoulos B."/>
            <person name="Baker S."/>
            <person name="Barry K."/>
            <person name="Bills G."/>
            <person name="Bluhm B."/>
            <person name="Cannon C."/>
            <person name="Castanera R."/>
            <person name="Culley D."/>
            <person name="Daum C."/>
            <person name="Ezra D."/>
            <person name="Gonzalez J."/>
            <person name="Henrissat B."/>
            <person name="Kuo A."/>
            <person name="Liang C."/>
            <person name="Lipzen A."/>
            <person name="Lutzoni F."/>
            <person name="Magnuson J."/>
            <person name="Mondo S."/>
            <person name="Nolan M."/>
            <person name="Ohm R."/>
            <person name="Pangilinan J."/>
            <person name="Park H.-J."/>
            <person name="Ramirez L."/>
            <person name="Alfaro M."/>
            <person name="Sun H."/>
            <person name="Tritt A."/>
            <person name="Yoshinaga Y."/>
            <person name="Zwiers L.-H."/>
            <person name="Turgeon B."/>
            <person name="Goodwin S."/>
            <person name="Spatafora J."/>
            <person name="Crous P."/>
            <person name="Grigoriev I."/>
        </authorList>
    </citation>
    <scope>NUCLEOTIDE SEQUENCE</scope>
    <source>
        <strain evidence="1">CBS 115976</strain>
    </source>
</reference>
<dbReference type="EMBL" id="MU004234">
    <property type="protein sequence ID" value="KAF2670147.1"/>
    <property type="molecule type" value="Genomic_DNA"/>
</dbReference>
<dbReference type="Proteomes" id="UP000799302">
    <property type="component" value="Unassembled WGS sequence"/>
</dbReference>
<dbReference type="AlphaFoldDB" id="A0A6A6UF82"/>
<accession>A0A6A6UF82</accession>
<keyword evidence="2" id="KW-1185">Reference proteome</keyword>
<proteinExistence type="predicted"/>
<evidence type="ECO:0000313" key="2">
    <source>
        <dbReference type="Proteomes" id="UP000799302"/>
    </source>
</evidence>
<evidence type="ECO:0000313" key="1">
    <source>
        <dbReference type="EMBL" id="KAF2670147.1"/>
    </source>
</evidence>
<sequence>MHTACGALRDEYRTRLFVSLSRPNRNREPQFHSHISLLATDDRLIFRETSRLYIAGHHNDIDTHNLQVCPHYADRFIPQHATARLGYWSYERSSLRWAVEKAWKCELCGTEGSLLLVEYELRQANVLFSRYVDLGGMGSAECKQWNQVTTRRMSIVRVRNDPCPVFPPKMNAAYGPLIKIPLLRVLRYSRHLCKTLSKITAP</sequence>
<protein>
    <submittedName>
        <fullName evidence="1">Uncharacterized protein</fullName>
    </submittedName>
</protein>
<organism evidence="1 2">
    <name type="scientific">Microthyrium microscopicum</name>
    <dbReference type="NCBI Taxonomy" id="703497"/>
    <lineage>
        <taxon>Eukaryota</taxon>
        <taxon>Fungi</taxon>
        <taxon>Dikarya</taxon>
        <taxon>Ascomycota</taxon>
        <taxon>Pezizomycotina</taxon>
        <taxon>Dothideomycetes</taxon>
        <taxon>Dothideomycetes incertae sedis</taxon>
        <taxon>Microthyriales</taxon>
        <taxon>Microthyriaceae</taxon>
        <taxon>Microthyrium</taxon>
    </lineage>
</organism>